<evidence type="ECO:0000256" key="10">
    <source>
        <dbReference type="PROSITE-ProRule" id="PRU00042"/>
    </source>
</evidence>
<feature type="domain" description="C2H2-type" evidence="12">
    <location>
        <begin position="202"/>
        <end position="229"/>
    </location>
</feature>
<evidence type="ECO:0000256" key="11">
    <source>
        <dbReference type="SAM" id="MobiDB-lite"/>
    </source>
</evidence>
<feature type="region of interest" description="Disordered" evidence="11">
    <location>
        <begin position="810"/>
        <end position="841"/>
    </location>
</feature>
<organism evidence="13 14">
    <name type="scientific">Hemibagrus guttatus</name>
    <dbReference type="NCBI Taxonomy" id="175788"/>
    <lineage>
        <taxon>Eukaryota</taxon>
        <taxon>Metazoa</taxon>
        <taxon>Chordata</taxon>
        <taxon>Craniata</taxon>
        <taxon>Vertebrata</taxon>
        <taxon>Euteleostomi</taxon>
        <taxon>Actinopterygii</taxon>
        <taxon>Neopterygii</taxon>
        <taxon>Teleostei</taxon>
        <taxon>Ostariophysi</taxon>
        <taxon>Siluriformes</taxon>
        <taxon>Bagridae</taxon>
        <taxon>Hemibagrus</taxon>
    </lineage>
</organism>
<dbReference type="FunFam" id="3.30.160.60:FF:000100">
    <property type="entry name" value="Zinc finger 45-like"/>
    <property type="match status" value="1"/>
</dbReference>
<feature type="region of interest" description="Disordered" evidence="11">
    <location>
        <begin position="740"/>
        <end position="774"/>
    </location>
</feature>
<dbReference type="EMBL" id="JAUCMX010000023">
    <property type="protein sequence ID" value="KAK3512891.1"/>
    <property type="molecule type" value="Genomic_DNA"/>
</dbReference>
<dbReference type="InterPro" id="IPR050331">
    <property type="entry name" value="Zinc_finger"/>
</dbReference>
<evidence type="ECO:0000256" key="8">
    <source>
        <dbReference type="ARBA" id="ARBA00023163"/>
    </source>
</evidence>
<dbReference type="InterPro" id="IPR013087">
    <property type="entry name" value="Znf_C2H2_type"/>
</dbReference>
<evidence type="ECO:0000256" key="5">
    <source>
        <dbReference type="ARBA" id="ARBA00022833"/>
    </source>
</evidence>
<evidence type="ECO:0000256" key="3">
    <source>
        <dbReference type="ARBA" id="ARBA00022737"/>
    </source>
</evidence>
<dbReference type="Gene3D" id="3.30.160.60">
    <property type="entry name" value="Classic Zinc Finger"/>
    <property type="match status" value="9"/>
</dbReference>
<dbReference type="FunFam" id="3.30.160.60:FF:000512">
    <property type="entry name" value="zinc finger protein 197 isoform X1"/>
    <property type="match status" value="2"/>
</dbReference>
<feature type="region of interest" description="Disordered" evidence="11">
    <location>
        <begin position="874"/>
        <end position="916"/>
    </location>
</feature>
<dbReference type="FunFam" id="3.30.160.60:FF:001465">
    <property type="entry name" value="Zinc finger protein 560"/>
    <property type="match status" value="1"/>
</dbReference>
<evidence type="ECO:0000313" key="13">
    <source>
        <dbReference type="EMBL" id="KAK3512891.1"/>
    </source>
</evidence>
<feature type="domain" description="C2H2-type" evidence="12">
    <location>
        <begin position="258"/>
        <end position="285"/>
    </location>
</feature>
<protein>
    <recommendedName>
        <fullName evidence="12">C2H2-type domain-containing protein</fullName>
    </recommendedName>
</protein>
<dbReference type="FunFam" id="3.30.160.60:FF:000870">
    <property type="entry name" value="zinc finger protein 197 isoform X1"/>
    <property type="match status" value="1"/>
</dbReference>
<feature type="domain" description="C2H2-type" evidence="12">
    <location>
        <begin position="543"/>
        <end position="570"/>
    </location>
</feature>
<dbReference type="SMART" id="SM00355">
    <property type="entry name" value="ZnF_C2H2"/>
    <property type="match status" value="10"/>
</dbReference>
<proteinExistence type="predicted"/>
<feature type="domain" description="C2H2-type" evidence="12">
    <location>
        <begin position="987"/>
        <end position="1014"/>
    </location>
</feature>
<dbReference type="Pfam" id="PF12874">
    <property type="entry name" value="zf-met"/>
    <property type="match status" value="2"/>
</dbReference>
<keyword evidence="4 10" id="KW-0863">Zinc-finger</keyword>
<keyword evidence="5" id="KW-0862">Zinc</keyword>
<dbReference type="SUPFAM" id="SSF57667">
    <property type="entry name" value="beta-beta-alpha zinc fingers"/>
    <property type="match status" value="5"/>
</dbReference>
<feature type="domain" description="C2H2-type" evidence="12">
    <location>
        <begin position="230"/>
        <end position="257"/>
    </location>
</feature>
<gene>
    <name evidence="13" type="ORF">QTP70_028964</name>
</gene>
<feature type="domain" description="C2H2-type" evidence="12">
    <location>
        <begin position="176"/>
        <end position="198"/>
    </location>
</feature>
<evidence type="ECO:0000259" key="12">
    <source>
        <dbReference type="PROSITE" id="PS50157"/>
    </source>
</evidence>
<feature type="region of interest" description="Disordered" evidence="11">
    <location>
        <begin position="704"/>
        <end position="725"/>
    </location>
</feature>
<dbReference type="GO" id="GO:0003677">
    <property type="term" value="F:DNA binding"/>
    <property type="evidence" value="ECO:0007669"/>
    <property type="project" value="UniProtKB-KW"/>
</dbReference>
<keyword evidence="7" id="KW-0238">DNA-binding</keyword>
<dbReference type="AlphaFoldDB" id="A0AAE0Q354"/>
<keyword evidence="9" id="KW-0539">Nucleus</keyword>
<dbReference type="InterPro" id="IPR036236">
    <property type="entry name" value="Znf_C2H2_sf"/>
</dbReference>
<evidence type="ECO:0000256" key="2">
    <source>
        <dbReference type="ARBA" id="ARBA00022723"/>
    </source>
</evidence>
<keyword evidence="2" id="KW-0479">Metal-binding</keyword>
<comment type="caution">
    <text evidence="13">The sequence shown here is derived from an EMBL/GenBank/DDBJ whole genome shotgun (WGS) entry which is preliminary data.</text>
</comment>
<feature type="compositionally biased region" description="Basic and acidic residues" evidence="11">
    <location>
        <begin position="757"/>
        <end position="774"/>
    </location>
</feature>
<dbReference type="Pfam" id="PF13894">
    <property type="entry name" value="zf-C2H2_4"/>
    <property type="match status" value="1"/>
</dbReference>
<feature type="domain" description="C2H2-type" evidence="12">
    <location>
        <begin position="1015"/>
        <end position="1042"/>
    </location>
</feature>
<sequence length="1050" mass="119373">MNNLDGLNTFLTERLMTVAGEIFQVFKDAFSEYQCEIERIRQENRYLREALAEIYNSVQERAEKHSLNQRALNTDTSLIQVNLELETSPKKSDPQPSQSHQHTCTSKLANPDEDQDPESSISENSGVKDEYEDTSNLHDGLLYSIKVEPGASQDDFSVEVKDEAEDNQAIEQQEPLSCSYCDQTFTEVPELASHVQSHMALFTCEVCGKSFKQKGTLKTHMIVHQKERPFGCGYCKKRFKLKSHLKEHERIHTGEKPFSCPVCRMSFTRSNPMKIHLRNHHQEKRRKQSTNTFIRVYTGKMAHLETLNSFLCDRLMAAAAEIFQVVKDTVSQYQDEIDRSKQENIYLRKMLAEVSINNAPVLTGAQTSRAVGFPTEQQNSNQEVVDSEASLIQVKLELSTVQQDLSTEEQDAEEQDAPTLHFPSDSADDITIKLEQNDVQLVCSDELTSCPANAESQFDPTTQSCSQHDFSNLPFHLQSPAAERLFRSKVRRRPLRTDGNSKGRKITKSSKEKKLRCDLCGKWYSTAHSLKIHLRTHTGERPFPCKFCVKTFHQKAHLKEHERTHTGEKPFSCSVCGKRFSRAQQVEKGVKQLSGRLQVALYCAKFLHASFILKSSVTSSFVHPAEAKVKLCDMASTTQKRKIDSLNAFIHQRLTNIAGEICQVFQDTLAAYQEEINHSKQENVYLRKMLAEITVDRTERLDAQSGQANGFPPEKQNSSQAPDPETSVIQVKLELSTTQQDLELPKQSCPSLACSPEHSDRAEESHHDNSDELQSHADEVPVLKQTNFSQEPQNCNPAQIQVKLEPLTEHEKAESHEQLNNASSFSSSPLRTAGRHGQPQSFSVNTVNVLAKKDHCSTTSSTIAVSREPEMWNRTSLSSDSSCTPGKSDIPFEPSIKDEPVSQPTAQYEKPPNDLSRLKPRFQSHISYRPLYCDVCRKPFQNEWQMKRHLLKHQNKRPNCCELCGKCYSTPHVLKIHLRTHTGERPYHCKFCEKTFSQIGHLKGHERIHTGEKIYSCSVCGKCFTWLSQAKEHIRSHPGQMARVQRKINQ</sequence>
<evidence type="ECO:0000256" key="9">
    <source>
        <dbReference type="ARBA" id="ARBA00023242"/>
    </source>
</evidence>
<reference evidence="13" key="1">
    <citation type="submission" date="2023-06" db="EMBL/GenBank/DDBJ databases">
        <title>Male Hemibagrus guttatus genome.</title>
        <authorList>
            <person name="Bian C."/>
        </authorList>
    </citation>
    <scope>NUCLEOTIDE SEQUENCE</scope>
    <source>
        <strain evidence="13">Male_cb2023</strain>
        <tissue evidence="13">Muscle</tissue>
    </source>
</reference>
<dbReference type="PROSITE" id="PS00028">
    <property type="entry name" value="ZINC_FINGER_C2H2_1"/>
    <property type="match status" value="9"/>
</dbReference>
<keyword evidence="14" id="KW-1185">Reference proteome</keyword>
<dbReference type="PROSITE" id="PS50157">
    <property type="entry name" value="ZINC_FINGER_C2H2_2"/>
    <property type="match status" value="10"/>
</dbReference>
<feature type="compositionally biased region" description="Polar residues" evidence="11">
    <location>
        <begin position="818"/>
        <end position="830"/>
    </location>
</feature>
<feature type="compositionally biased region" description="Polar residues" evidence="11">
    <location>
        <begin position="874"/>
        <end position="885"/>
    </location>
</feature>
<dbReference type="FunFam" id="3.30.160.60:FF:002343">
    <property type="entry name" value="Zinc finger protein 33A"/>
    <property type="match status" value="1"/>
</dbReference>
<name>A0AAE0Q354_9TELE</name>
<evidence type="ECO:0000256" key="4">
    <source>
        <dbReference type="ARBA" id="ARBA00022771"/>
    </source>
</evidence>
<dbReference type="Pfam" id="PF00096">
    <property type="entry name" value="zf-C2H2"/>
    <property type="match status" value="3"/>
</dbReference>
<feature type="domain" description="C2H2-type" evidence="12">
    <location>
        <begin position="931"/>
        <end position="958"/>
    </location>
</feature>
<dbReference type="FunFam" id="3.30.160.60:FF:000161">
    <property type="entry name" value="Zinc finger protein 366"/>
    <property type="match status" value="1"/>
</dbReference>
<feature type="domain" description="C2H2-type" evidence="12">
    <location>
        <begin position="959"/>
        <end position="986"/>
    </location>
</feature>
<feature type="domain" description="C2H2-type" evidence="12">
    <location>
        <begin position="515"/>
        <end position="542"/>
    </location>
</feature>
<comment type="subcellular location">
    <subcellularLocation>
        <location evidence="1">Nucleus</location>
    </subcellularLocation>
</comment>
<dbReference type="PANTHER" id="PTHR16515:SF49">
    <property type="entry name" value="GASTRULA ZINC FINGER PROTEIN XLCGF49.1-LIKE-RELATED"/>
    <property type="match status" value="1"/>
</dbReference>
<evidence type="ECO:0000256" key="7">
    <source>
        <dbReference type="ARBA" id="ARBA00023125"/>
    </source>
</evidence>
<evidence type="ECO:0000313" key="14">
    <source>
        <dbReference type="Proteomes" id="UP001274896"/>
    </source>
</evidence>
<dbReference type="GO" id="GO:0005634">
    <property type="term" value="C:nucleus"/>
    <property type="evidence" value="ECO:0007669"/>
    <property type="project" value="UniProtKB-SubCell"/>
</dbReference>
<evidence type="ECO:0000256" key="6">
    <source>
        <dbReference type="ARBA" id="ARBA00023015"/>
    </source>
</evidence>
<accession>A0AAE0Q354</accession>
<dbReference type="GO" id="GO:0000122">
    <property type="term" value="P:negative regulation of transcription by RNA polymerase II"/>
    <property type="evidence" value="ECO:0007669"/>
    <property type="project" value="UniProtKB-ARBA"/>
</dbReference>
<dbReference type="FunFam" id="3.30.160.60:FF:000322">
    <property type="entry name" value="GDNF-inducible zinc finger protein 1"/>
    <property type="match status" value="1"/>
</dbReference>
<evidence type="ECO:0000256" key="1">
    <source>
        <dbReference type="ARBA" id="ARBA00004123"/>
    </source>
</evidence>
<dbReference type="Proteomes" id="UP001274896">
    <property type="component" value="Unassembled WGS sequence"/>
</dbReference>
<keyword evidence="3" id="KW-0677">Repeat</keyword>
<dbReference type="GO" id="GO:0008270">
    <property type="term" value="F:zinc ion binding"/>
    <property type="evidence" value="ECO:0007669"/>
    <property type="project" value="UniProtKB-KW"/>
</dbReference>
<dbReference type="PANTHER" id="PTHR16515">
    <property type="entry name" value="PR DOMAIN ZINC FINGER PROTEIN"/>
    <property type="match status" value="1"/>
</dbReference>
<feature type="region of interest" description="Disordered" evidence="11">
    <location>
        <begin position="87"/>
        <end position="133"/>
    </location>
</feature>
<dbReference type="FunFam" id="3.30.160.60:FF:000446">
    <property type="entry name" value="Zinc finger protein"/>
    <property type="match status" value="1"/>
</dbReference>
<keyword evidence="6" id="KW-0805">Transcription regulation</keyword>
<keyword evidence="8" id="KW-0804">Transcription</keyword>